<dbReference type="Proteomes" id="UP000596095">
    <property type="component" value="Chromosome"/>
</dbReference>
<protein>
    <submittedName>
        <fullName evidence="2">SGNH/GDSL hydrolase family protein</fullName>
    </submittedName>
</protein>
<dbReference type="InterPro" id="IPR036514">
    <property type="entry name" value="SGNH_hydro_sf"/>
</dbReference>
<dbReference type="PANTHER" id="PTHR43784:SF2">
    <property type="entry name" value="GDSL-LIKE LIPASE_ACYLHYDROLASE, PUTATIVE (AFU_ORTHOLOGUE AFUA_2G00820)-RELATED"/>
    <property type="match status" value="1"/>
</dbReference>
<gene>
    <name evidence="2" type="ORF">JJL50_08065</name>
</gene>
<sequence>MNRLSQLTATALIALSSAASAAPAPHWVASWQASPQSVWGADFLFPTLVPATLQDQTFRQTARISLGGPRLRVRLSNAYGTQPLRIGAASVAAHAGAAPQPLSFDGQPGVSIEPGQERLSDPLAVTTDDRQALQISVFVPGPTPVQTFHWEGRQTSWIAPGDQSKTQALSGASSTTARLFLAGIEVEAAASARSVVVIGDSITDGATASLDQDQRWTDHLAARLAPRGVAVVNAGISGGRLLRDGMGESALTRFRRDVLDQPGVVSVVVLIGINDISWPGTAFARNQARPTLAELQAGYRTLAEQAHRRGLRILGATLTPFAGALPGTPLDDYYQPEKEALRQQLNAWLRSDSPFDAVIDLDAALRDPADPSRMAAAYDSGDHLHPGDAGNRAMAEAVDLEVLMGPLTHGVDLP</sequence>
<proteinExistence type="predicted"/>
<dbReference type="EMBL" id="CP067993">
    <property type="protein sequence ID" value="QQQ43964.1"/>
    <property type="molecule type" value="Genomic_DNA"/>
</dbReference>
<dbReference type="PANTHER" id="PTHR43784">
    <property type="entry name" value="GDSL-LIKE LIPASE/ACYLHYDROLASE, PUTATIVE (AFU_ORTHOLOGUE AFUA_2G00820)-RELATED"/>
    <property type="match status" value="1"/>
</dbReference>
<evidence type="ECO:0000313" key="3">
    <source>
        <dbReference type="Proteomes" id="UP000596095"/>
    </source>
</evidence>
<organism evidence="2 3">
    <name type="scientific">Stenotrophomonas maltophilia</name>
    <name type="common">Pseudomonas maltophilia</name>
    <name type="synonym">Xanthomonas maltophilia</name>
    <dbReference type="NCBI Taxonomy" id="40324"/>
    <lineage>
        <taxon>Bacteria</taxon>
        <taxon>Pseudomonadati</taxon>
        <taxon>Pseudomonadota</taxon>
        <taxon>Gammaproteobacteria</taxon>
        <taxon>Lysobacterales</taxon>
        <taxon>Lysobacteraceae</taxon>
        <taxon>Stenotrophomonas</taxon>
        <taxon>Stenotrophomonas maltophilia group</taxon>
    </lineage>
</organism>
<feature type="signal peptide" evidence="1">
    <location>
        <begin position="1"/>
        <end position="21"/>
    </location>
</feature>
<dbReference type="SUPFAM" id="SSF52266">
    <property type="entry name" value="SGNH hydrolase"/>
    <property type="match status" value="1"/>
</dbReference>
<accession>A0ABD7C7Z5</accession>
<feature type="chain" id="PRO_5044743642" evidence="1">
    <location>
        <begin position="22"/>
        <end position="414"/>
    </location>
</feature>
<evidence type="ECO:0000256" key="1">
    <source>
        <dbReference type="SAM" id="SignalP"/>
    </source>
</evidence>
<dbReference type="InterPro" id="IPR001087">
    <property type="entry name" value="GDSL"/>
</dbReference>
<name>A0ABD7C7Z5_STEMA</name>
<dbReference type="Pfam" id="PF00657">
    <property type="entry name" value="Lipase_GDSL"/>
    <property type="match status" value="1"/>
</dbReference>
<reference evidence="2 3" key="1">
    <citation type="submission" date="2021-01" db="EMBL/GenBank/DDBJ databases">
        <title>Genome Characterization of a novel Stenotrophomonas isolate with high keratinase activity.</title>
        <authorList>
            <person name="Cao Z.-J."/>
        </authorList>
    </citation>
    <scope>NUCLEOTIDE SEQUENCE [LARGE SCALE GENOMIC DNA]</scope>
    <source>
        <strain evidence="2 3">DHHJ</strain>
    </source>
</reference>
<keyword evidence="1" id="KW-0732">Signal</keyword>
<evidence type="ECO:0000313" key="2">
    <source>
        <dbReference type="EMBL" id="QQQ43964.1"/>
    </source>
</evidence>
<dbReference type="CDD" id="cd01830">
    <property type="entry name" value="XynE_like"/>
    <property type="match status" value="1"/>
</dbReference>
<dbReference type="RefSeq" id="WP_201118778.1">
    <property type="nucleotide sequence ID" value="NZ_CP067993.1"/>
</dbReference>
<dbReference type="AlphaFoldDB" id="A0ABD7C7Z5"/>
<dbReference type="InterPro" id="IPR053140">
    <property type="entry name" value="GDSL_Rv0518-like"/>
</dbReference>
<keyword evidence="2" id="KW-0378">Hydrolase</keyword>
<dbReference type="Gene3D" id="3.40.50.1110">
    <property type="entry name" value="SGNH hydrolase"/>
    <property type="match status" value="1"/>
</dbReference>
<dbReference type="GO" id="GO:0016788">
    <property type="term" value="F:hydrolase activity, acting on ester bonds"/>
    <property type="evidence" value="ECO:0007669"/>
    <property type="project" value="UniProtKB-ARBA"/>
</dbReference>